<dbReference type="EMBL" id="CP042191">
    <property type="protein sequence ID" value="QDS72319.1"/>
    <property type="molecule type" value="Genomic_DNA"/>
</dbReference>
<dbReference type="Proteomes" id="UP000316270">
    <property type="component" value="Chromosome 7"/>
</dbReference>
<feature type="signal peptide" evidence="2">
    <location>
        <begin position="1"/>
        <end position="23"/>
    </location>
</feature>
<keyword evidence="4" id="KW-1185">Reference proteome</keyword>
<protein>
    <submittedName>
        <fullName evidence="3">Uncharacterized protein</fullName>
    </submittedName>
</protein>
<gene>
    <name evidence="3" type="ORF">FKW77_007652</name>
</gene>
<feature type="chain" id="PRO_5021867346" evidence="2">
    <location>
        <begin position="24"/>
        <end position="117"/>
    </location>
</feature>
<accession>A0A517L9K7</accession>
<feature type="region of interest" description="Disordered" evidence="1">
    <location>
        <begin position="81"/>
        <end position="117"/>
    </location>
</feature>
<dbReference type="AlphaFoldDB" id="A0A517L9K7"/>
<sequence length="117" mass="12369">MFSTILRMALASLALLASQGTSALSIDKHKRDTSEAARIPEALFKDHNEAVSLSSYTNPGAATSITPNSITSKTYLLRRAEGNKVRPSSIPLSDTDRVADGGNNRSNSGPPRHSSGS</sequence>
<feature type="compositionally biased region" description="Polar residues" evidence="1">
    <location>
        <begin position="103"/>
        <end position="117"/>
    </location>
</feature>
<name>A0A517L9K7_9PEZI</name>
<proteinExistence type="predicted"/>
<evidence type="ECO:0000313" key="3">
    <source>
        <dbReference type="EMBL" id="QDS72319.1"/>
    </source>
</evidence>
<evidence type="ECO:0000256" key="1">
    <source>
        <dbReference type="SAM" id="MobiDB-lite"/>
    </source>
</evidence>
<evidence type="ECO:0000313" key="4">
    <source>
        <dbReference type="Proteomes" id="UP000316270"/>
    </source>
</evidence>
<keyword evidence="2" id="KW-0732">Signal</keyword>
<organism evidence="3 4">
    <name type="scientific">Venturia effusa</name>
    <dbReference type="NCBI Taxonomy" id="50376"/>
    <lineage>
        <taxon>Eukaryota</taxon>
        <taxon>Fungi</taxon>
        <taxon>Dikarya</taxon>
        <taxon>Ascomycota</taxon>
        <taxon>Pezizomycotina</taxon>
        <taxon>Dothideomycetes</taxon>
        <taxon>Pleosporomycetidae</taxon>
        <taxon>Venturiales</taxon>
        <taxon>Venturiaceae</taxon>
        <taxon>Venturia</taxon>
    </lineage>
</organism>
<evidence type="ECO:0000256" key="2">
    <source>
        <dbReference type="SAM" id="SignalP"/>
    </source>
</evidence>
<reference evidence="3 4" key="1">
    <citation type="submission" date="2019-07" db="EMBL/GenBank/DDBJ databases">
        <title>Finished genome of Venturia effusa.</title>
        <authorList>
            <person name="Young C.A."/>
            <person name="Cox M.P."/>
            <person name="Ganley A.R.D."/>
            <person name="David W.J."/>
        </authorList>
    </citation>
    <scope>NUCLEOTIDE SEQUENCE [LARGE SCALE GENOMIC DNA]</scope>
    <source>
        <strain evidence="4">albino</strain>
    </source>
</reference>